<dbReference type="GO" id="GO:0005765">
    <property type="term" value="C:lysosomal membrane"/>
    <property type="evidence" value="ECO:0007669"/>
    <property type="project" value="UniProtKB-SubCell"/>
</dbReference>
<dbReference type="OrthoDB" id="10044187at2759"/>
<keyword evidence="3" id="KW-0472">Membrane</keyword>
<sequence length="131" mass="15357">MDLYYHIYQIALPNFREEDSSLDFSAAFPTWFNGWFSVAERLSESIHIVDHDPSLALYRLQEHIGKSLPVLNNRKYTVLEVNTALQGACYDLDNIIRAIQSMEEASRRFFTVKNFLRSCEEYERKLDLGNE</sequence>
<protein>
    <submittedName>
        <fullName evidence="5 7">Uncharacterized protein</fullName>
    </submittedName>
</protein>
<proteinExistence type="inferred from homology"/>
<evidence type="ECO:0000256" key="2">
    <source>
        <dbReference type="ARBA" id="ARBA00010463"/>
    </source>
</evidence>
<dbReference type="STRING" id="51028.A0A0N4V4H4"/>
<keyword evidence="6" id="KW-1185">Reference proteome</keyword>
<dbReference type="EMBL" id="UXUI01007937">
    <property type="protein sequence ID" value="VDD89960.1"/>
    <property type="molecule type" value="Genomic_DNA"/>
</dbReference>
<name>A0A0N4V4H4_ENTVE</name>
<dbReference type="Pfam" id="PF10167">
    <property type="entry name" value="BORCS8"/>
    <property type="match status" value="1"/>
</dbReference>
<dbReference type="PANTHER" id="PTHR21146:SF0">
    <property type="entry name" value="BLOC-1-RELATED COMPLEX SUBUNIT 8"/>
    <property type="match status" value="1"/>
</dbReference>
<keyword evidence="4" id="KW-0458">Lysosome</keyword>
<dbReference type="WBParaSite" id="EVEC_0000502701-mRNA-1">
    <property type="protein sequence ID" value="EVEC_0000502701-mRNA-1"/>
    <property type="gene ID" value="EVEC_0000502701"/>
</dbReference>
<dbReference type="InterPro" id="IPR019320">
    <property type="entry name" value="BORCS8"/>
</dbReference>
<dbReference type="AlphaFoldDB" id="A0A0N4V4H4"/>
<comment type="subcellular location">
    <subcellularLocation>
        <location evidence="1">Lysosome membrane</location>
    </subcellularLocation>
</comment>
<evidence type="ECO:0000256" key="4">
    <source>
        <dbReference type="ARBA" id="ARBA00023228"/>
    </source>
</evidence>
<evidence type="ECO:0000313" key="5">
    <source>
        <dbReference type="EMBL" id="VDD89960.1"/>
    </source>
</evidence>
<dbReference type="Proteomes" id="UP000274131">
    <property type="component" value="Unassembled WGS sequence"/>
</dbReference>
<evidence type="ECO:0000313" key="7">
    <source>
        <dbReference type="WBParaSite" id="EVEC_0000502701-mRNA-1"/>
    </source>
</evidence>
<evidence type="ECO:0000256" key="3">
    <source>
        <dbReference type="ARBA" id="ARBA00023136"/>
    </source>
</evidence>
<organism evidence="7">
    <name type="scientific">Enterobius vermicularis</name>
    <name type="common">Human pinworm</name>
    <dbReference type="NCBI Taxonomy" id="51028"/>
    <lineage>
        <taxon>Eukaryota</taxon>
        <taxon>Metazoa</taxon>
        <taxon>Ecdysozoa</taxon>
        <taxon>Nematoda</taxon>
        <taxon>Chromadorea</taxon>
        <taxon>Rhabditida</taxon>
        <taxon>Spirurina</taxon>
        <taxon>Oxyuridomorpha</taxon>
        <taxon>Oxyuroidea</taxon>
        <taxon>Oxyuridae</taxon>
        <taxon>Enterobius</taxon>
    </lineage>
</organism>
<dbReference type="PANTHER" id="PTHR21146">
    <property type="entry name" value="MEF2B PROTEIN"/>
    <property type="match status" value="1"/>
</dbReference>
<evidence type="ECO:0000256" key="1">
    <source>
        <dbReference type="ARBA" id="ARBA00004656"/>
    </source>
</evidence>
<comment type="similarity">
    <text evidence="2">Belongs to the BORCS8 family.</text>
</comment>
<gene>
    <name evidence="5" type="ORF">EVEC_LOCUS4711</name>
</gene>
<evidence type="ECO:0000313" key="6">
    <source>
        <dbReference type="Proteomes" id="UP000274131"/>
    </source>
</evidence>
<dbReference type="GO" id="GO:0099078">
    <property type="term" value="C:BORC complex"/>
    <property type="evidence" value="ECO:0007669"/>
    <property type="project" value="TreeGrafter"/>
</dbReference>
<accession>A0A0N4V4H4</accession>
<reference evidence="5 6" key="2">
    <citation type="submission" date="2018-10" db="EMBL/GenBank/DDBJ databases">
        <authorList>
            <consortium name="Pathogen Informatics"/>
        </authorList>
    </citation>
    <scope>NUCLEOTIDE SEQUENCE [LARGE SCALE GENOMIC DNA]</scope>
</reference>
<reference evidence="7" key="1">
    <citation type="submission" date="2017-02" db="UniProtKB">
        <authorList>
            <consortium name="WormBaseParasite"/>
        </authorList>
    </citation>
    <scope>IDENTIFICATION</scope>
</reference>